<reference evidence="2 3" key="1">
    <citation type="submission" date="2021-03" db="EMBL/GenBank/DDBJ databases">
        <title>Genomic Encyclopedia of Type Strains, Phase IV (KMG-IV): sequencing the most valuable type-strain genomes for metagenomic binning, comparative biology and taxonomic classification.</title>
        <authorList>
            <person name="Goeker M."/>
        </authorList>
    </citation>
    <scope>NUCLEOTIDE SEQUENCE [LARGE SCALE GENOMIC DNA]</scope>
    <source>
        <strain evidence="2 3">DSM 40499</strain>
    </source>
</reference>
<dbReference type="InterPro" id="IPR055247">
    <property type="entry name" value="InsJ-like_HTH"/>
</dbReference>
<name>A0ABS4M999_9ACTN</name>
<dbReference type="EMBL" id="JAGGLP010000043">
    <property type="protein sequence ID" value="MBP2056257.1"/>
    <property type="molecule type" value="Genomic_DNA"/>
</dbReference>
<evidence type="ECO:0000313" key="2">
    <source>
        <dbReference type="EMBL" id="MBP2056257.1"/>
    </source>
</evidence>
<dbReference type="SUPFAM" id="SSF46689">
    <property type="entry name" value="Homeodomain-like"/>
    <property type="match status" value="1"/>
</dbReference>
<comment type="caution">
    <text evidence="2">The sequence shown here is derived from an EMBL/GenBank/DDBJ whole genome shotgun (WGS) entry which is preliminary data.</text>
</comment>
<protein>
    <recommendedName>
        <fullName evidence="1">Insertion element IS150 protein InsJ-like helix-turn-helix domain-containing protein</fullName>
    </recommendedName>
</protein>
<evidence type="ECO:0000313" key="3">
    <source>
        <dbReference type="Proteomes" id="UP001519309"/>
    </source>
</evidence>
<proteinExistence type="predicted"/>
<organism evidence="2 3">
    <name type="scientific">Streptomyces griseochromogenes</name>
    <dbReference type="NCBI Taxonomy" id="68214"/>
    <lineage>
        <taxon>Bacteria</taxon>
        <taxon>Bacillati</taxon>
        <taxon>Actinomycetota</taxon>
        <taxon>Actinomycetes</taxon>
        <taxon>Kitasatosporales</taxon>
        <taxon>Streptomycetaceae</taxon>
        <taxon>Streptomyces</taxon>
    </lineage>
</organism>
<sequence length="101" mass="10746">MFWVIYLCASELAGDARQLSRSAQQALRMRAAAALAAGRDQEDVAALFKVSLKVVDNWWAKWLAGGHEALVAQPSGRQAVGLGTAVPPATRCVGMDTLHGL</sequence>
<feature type="domain" description="Insertion element IS150 protein InsJ-like helix-turn-helix" evidence="1">
    <location>
        <begin position="28"/>
        <end position="77"/>
    </location>
</feature>
<evidence type="ECO:0000259" key="1">
    <source>
        <dbReference type="Pfam" id="PF13518"/>
    </source>
</evidence>
<dbReference type="Pfam" id="PF13518">
    <property type="entry name" value="HTH_28"/>
    <property type="match status" value="1"/>
</dbReference>
<gene>
    <name evidence="2" type="ORF">J2Z21_009275</name>
</gene>
<accession>A0ABS4M999</accession>
<dbReference type="Proteomes" id="UP001519309">
    <property type="component" value="Unassembled WGS sequence"/>
</dbReference>
<keyword evidence="3" id="KW-1185">Reference proteome</keyword>
<dbReference type="RefSeq" id="WP_237281619.1">
    <property type="nucleotide sequence ID" value="NZ_CP016279.1"/>
</dbReference>
<dbReference type="InterPro" id="IPR009057">
    <property type="entry name" value="Homeodomain-like_sf"/>
</dbReference>